<sequence>MSDKKMEKKPSRTSILKPRKSINQSDLNDSNSEVPARDARRVSFASSNFVKPFAADPEKNTIWDNTYEEEVNHTDSTSETKGFLDKHSVNALTFNDGNDEIKAEPFFIGQQNTSVRSLSINTTNIDEFNKENYVPVILKNPFVAEGSIHVHDSMFKTEMKTSKIQFTDLDSIQTQNQENTMELTCMSSILPNNNISVENTTQDMELTDISLKLTDFAPTSNLFYTQTVKRFESDLNKENIVDFNIPIIADNNLTNVLPTTNNTQKVPDFFQNPELFRKNKIQELEITIVDQTNTVACPDMQLTCTHSKEDNNIPEKDFNNSEISMEITSDILVDESKNVSMINVENSGATMQLTQIVSTNNNGHILERSLGNREVNDTKKDNDTSSMDKRSVYAGGNCEKSSENTTKNNIDTSMKFTCVFPPIGQLISSNINDIKTDMDNSMQMTCVHPDTSKIIKTFADMGNQKSSDSITSKNTDSSMQFTCVFPNPSRIISNNVNDTKTDIDNSMHMTCIHPDTSQIIKNFADVGNEKGSESITSKNIDPSMQFTCVFPNTGQIISNNINDTKTDIDNSMQMTCIHSDTSQIIKNFADVGNEKDSESITSKNIDTSMPFTCVFPNPDQIISNKIKDTKTDMDNNMQMTCIHPDTSQIIENFADVGNEKGSESITSKNIDPSMQFTCVFPNPDQIISNKIKDTKTEMDNNMQMTCIHPDTSQIIENFADVGNEKGSESITSKNIDTSMPFTCVFPNPDQIISNKIKDTKTEMDNNMQMTCIHSDTSQIIKNFVDVGNEKGSESITNKNIDTSMQFTCVFPTSGQSNINGTDKDNSMQMTCTDPNTSKINENFADMGSEGNTNKNLDTSMQFPPTDQIMSNNIHDIRQASMKLEEIVQNNVHHSNKDIDTSVQISCQFPESNKSVKTSSNKNIITKTSEENTNKSFGTSMQLTCVFPQPEDDILVNYKSYSGTVNCENSNIQLTNEIVCKDAVNTDTSMVSKRNINGTLCDMTIDKTAGVHATVCDMSIDETHNLEDIAVTYVIPNDGTNQKITDNLSKNLCNMSIDETHNLEGMAVTYVVPNDGTNQKIRGNPIKNECNMSIDETHHLEAIAITYVLPNDGTDQKIIDNPSKNATIENGTNISDRVDDIKPYEQAKDEEYLVPIKKTKFADTLQHIAYTDQEHTGVDEYKRKTQEKSLEGGAISKTQIKKSCEEDNMRSEHKIFPLENDEDSKMRLKENKHSFAGKIQENPTVSKILTRSREQFLKFREEFNSAKQKQDNTTTNLAEIKDRPVLIHSNEEDIDKTPVEMPTYAQSKNLQLCEDFNIKKRVELEYNVAEHQTSAGIFKSPVPTCDDPLVSSHVLTRSKHALLQPGEDYNLKTSKINNKMNNLEEDTELKLTTSGIVTRSRNKVLKSCDDLKPKHHEDHDKNNDNANISKDSSCIQYPRGDHVSLSDNNSMDESFKTNEARLTSPTNKGFPSIVESRLKTTDKSEINAGHLLIPRIQEEFGPNDTTLTVYDSSSLKESSVTSNDYQNSQEAKSTNSQLSNNLLDCASNAGKPAFSFDIGRSSTLVNRTVINDDDEIVDTCNLKKEKIMRLNSDVLRMDDASSSFALMLSNSPYPEYPGKKIYSTRTRPLLGVKRDDSTTEEYSKYEINPVLTNEERKESVIANIEVEPTTHLNNTPKNQSLLLCDTSPVIVDMTIDDEYIQDTDKSKIDTLKTRLSNSFNQHPSEYSISLAKLLDEYQQCLTLPNIEIPETDNDLIIKFDSVSKKTEQLLKNLNFYKRDVVDLEELDKLENFGSSSTSRFSEEMLSADCVSNNTGEDTGWGDMTVSKSLEDKIKEAASRSDRYWEYVKADDEFYYFYTYYRVVPFKVKVHPDSGIVDKIYTYTNLIDNPEPLFCYNSKFLLEKLKNENLLLALGGKFDLVTLLDYISICMEEIIDFSTEFNKLKVEYGPTHKFRMNSDSSVCVEVVHIKYVIWWVITIELSIHNLGSIDHITAKQIYEEIDEKQIQSLGKNFSGSLQLRNFIINLDQHVEKVGKRVLAYRQNELLT</sequence>
<feature type="compositionally biased region" description="Basic and acidic residues" evidence="1">
    <location>
        <begin position="375"/>
        <end position="391"/>
    </location>
</feature>
<organism evidence="2">
    <name type="scientific">Diabrotica virgifera virgifera</name>
    <name type="common">western corn rootworm</name>
    <dbReference type="NCBI Taxonomy" id="50390"/>
    <lineage>
        <taxon>Eukaryota</taxon>
        <taxon>Metazoa</taxon>
        <taxon>Ecdysozoa</taxon>
        <taxon>Arthropoda</taxon>
        <taxon>Hexapoda</taxon>
        <taxon>Insecta</taxon>
        <taxon>Pterygota</taxon>
        <taxon>Neoptera</taxon>
        <taxon>Endopterygota</taxon>
        <taxon>Coleoptera</taxon>
        <taxon>Polyphaga</taxon>
        <taxon>Cucujiformia</taxon>
        <taxon>Chrysomeloidea</taxon>
        <taxon>Chrysomelidae</taxon>
        <taxon>Galerucinae</taxon>
        <taxon>Diabroticina</taxon>
        <taxon>Diabroticites</taxon>
        <taxon>Diabrotica</taxon>
    </lineage>
</organism>
<feature type="compositionally biased region" description="Basic and acidic residues" evidence="1">
    <location>
        <begin position="1406"/>
        <end position="1422"/>
    </location>
</feature>
<evidence type="ECO:0000313" key="2">
    <source>
        <dbReference type="RefSeq" id="XP_028146097.1"/>
    </source>
</evidence>
<reference evidence="2" key="1">
    <citation type="submission" date="2025-08" db="UniProtKB">
        <authorList>
            <consortium name="RefSeq"/>
        </authorList>
    </citation>
    <scope>IDENTIFICATION</scope>
    <source>
        <tissue evidence="2">Whole insect</tissue>
    </source>
</reference>
<proteinExistence type="predicted"/>
<gene>
    <name evidence="2" type="primary">LOC114339641</name>
</gene>
<dbReference type="RefSeq" id="XP_028146097.1">
    <property type="nucleotide sequence ID" value="XM_028290296.1"/>
</dbReference>
<feature type="compositionally biased region" description="Polar residues" evidence="1">
    <location>
        <begin position="1423"/>
        <end position="1434"/>
    </location>
</feature>
<protein>
    <submittedName>
        <fullName evidence="2">Uncharacterized protein LOC114339641 isoform X1</fullName>
    </submittedName>
</protein>
<accession>A0A6P7GJG2</accession>
<dbReference type="InParanoid" id="A0A6P7GJG2"/>
<feature type="compositionally biased region" description="Basic and acidic residues" evidence="1">
    <location>
        <begin position="1"/>
        <end position="10"/>
    </location>
</feature>
<name>A0A6P7GJG2_DIAVI</name>
<feature type="region of interest" description="Disordered" evidence="1">
    <location>
        <begin position="375"/>
        <end position="405"/>
    </location>
</feature>
<feature type="region of interest" description="Disordered" evidence="1">
    <location>
        <begin position="1406"/>
        <end position="1451"/>
    </location>
</feature>
<feature type="compositionally biased region" description="Polar residues" evidence="1">
    <location>
        <begin position="21"/>
        <end position="33"/>
    </location>
</feature>
<feature type="region of interest" description="Disordered" evidence="1">
    <location>
        <begin position="1"/>
        <end position="39"/>
    </location>
</feature>
<evidence type="ECO:0000256" key="1">
    <source>
        <dbReference type="SAM" id="MobiDB-lite"/>
    </source>
</evidence>